<accession>A0A1G1W0T2</accession>
<dbReference type="InterPro" id="IPR046766">
    <property type="entry name" value="Bact_hydrolase"/>
</dbReference>
<comment type="caution">
    <text evidence="1">The sequence shown here is derived from an EMBL/GenBank/DDBJ whole genome shotgun (WGS) entry which is preliminary data.</text>
</comment>
<dbReference type="Pfam" id="PF20603">
    <property type="entry name" value="Bact_hydrolase"/>
    <property type="match status" value="1"/>
</dbReference>
<sequence>MGEQAETGCCKRFDPAPWQEKEVTWQDKLFLKDHVRSFLHIPLNMDQVMTRDLKLIEDAKAFGSEQLMLSDEKSLWGSDIYISVVKEVPGATMEKISGTFLTKVFEGPFKNIGSWIKEMKAYMSSKGKEIKKLYFGYTTCPACAKAYGKNYVVLLAQV</sequence>
<gene>
    <name evidence="1" type="ORF">A2113_00560</name>
</gene>
<dbReference type="AlphaFoldDB" id="A0A1G1W0T2"/>
<organism evidence="1 2">
    <name type="scientific">Candidatus Woykebacteria bacterium GWA1_44_8</name>
    <dbReference type="NCBI Taxonomy" id="1802591"/>
    <lineage>
        <taxon>Bacteria</taxon>
        <taxon>Candidatus Woykeibacteriota</taxon>
    </lineage>
</organism>
<dbReference type="Proteomes" id="UP000176299">
    <property type="component" value="Unassembled WGS sequence"/>
</dbReference>
<evidence type="ECO:0000313" key="2">
    <source>
        <dbReference type="Proteomes" id="UP000176299"/>
    </source>
</evidence>
<dbReference type="STRING" id="1802591.A2113_00560"/>
<reference evidence="1 2" key="1">
    <citation type="journal article" date="2016" name="Nat. Commun.">
        <title>Thousands of microbial genomes shed light on interconnected biogeochemical processes in an aquifer system.</title>
        <authorList>
            <person name="Anantharaman K."/>
            <person name="Brown C.T."/>
            <person name="Hug L.A."/>
            <person name="Sharon I."/>
            <person name="Castelle C.J."/>
            <person name="Probst A.J."/>
            <person name="Thomas B.C."/>
            <person name="Singh A."/>
            <person name="Wilkins M.J."/>
            <person name="Karaoz U."/>
            <person name="Brodie E.L."/>
            <person name="Williams K.H."/>
            <person name="Hubbard S.S."/>
            <person name="Banfield J.F."/>
        </authorList>
    </citation>
    <scope>NUCLEOTIDE SEQUENCE [LARGE SCALE GENOMIC DNA]</scope>
</reference>
<dbReference type="EMBL" id="MHCN01000017">
    <property type="protein sequence ID" value="OGY21184.1"/>
    <property type="molecule type" value="Genomic_DNA"/>
</dbReference>
<proteinExistence type="predicted"/>
<name>A0A1G1W0T2_9BACT</name>
<protein>
    <submittedName>
        <fullName evidence="1">Uncharacterized protein</fullName>
    </submittedName>
</protein>
<evidence type="ECO:0000313" key="1">
    <source>
        <dbReference type="EMBL" id="OGY21184.1"/>
    </source>
</evidence>